<gene>
    <name evidence="4" type="ORF">GL284_10680</name>
</gene>
<evidence type="ECO:0000256" key="2">
    <source>
        <dbReference type="PIRSR" id="PIRSR006615-1"/>
    </source>
</evidence>
<dbReference type="CDD" id="cd06460">
    <property type="entry name" value="M32_Taq"/>
    <property type="match status" value="1"/>
</dbReference>
<dbReference type="Proteomes" id="UP000478740">
    <property type="component" value="Unassembled WGS sequence"/>
</dbReference>
<feature type="binding site" evidence="2">
    <location>
        <position position="285"/>
    </location>
    <ligand>
        <name>Zn(2+)</name>
        <dbReference type="ChEBI" id="CHEBI:29105"/>
        <note>catalytic</note>
    </ligand>
</feature>
<feature type="binding site" evidence="2">
    <location>
        <position position="255"/>
    </location>
    <ligand>
        <name>Zn(2+)</name>
        <dbReference type="ChEBI" id="CHEBI:29105"/>
        <note>catalytic</note>
    </ligand>
</feature>
<comment type="function">
    <text evidence="1">Broad specificity carboxypetidase that releases amino acids sequentially from the C-terminus, including neutral, aromatic, polar and basic residues.</text>
</comment>
<protein>
    <recommendedName>
        <fullName evidence="1">Metal-dependent carboxypeptidase</fullName>
        <ecNumber evidence="1">3.4.17.19</ecNumber>
    </recommendedName>
</protein>
<dbReference type="GO" id="GO:0046872">
    <property type="term" value="F:metal ion binding"/>
    <property type="evidence" value="ECO:0007669"/>
    <property type="project" value="UniProtKB-KW"/>
</dbReference>
<evidence type="ECO:0000256" key="1">
    <source>
        <dbReference type="PIRNR" id="PIRNR006615"/>
    </source>
</evidence>
<dbReference type="GO" id="GO:0006508">
    <property type="term" value="P:proteolysis"/>
    <property type="evidence" value="ECO:0007669"/>
    <property type="project" value="UniProtKB-UniRule"/>
</dbReference>
<keyword evidence="2" id="KW-0862">Zinc</keyword>
<comment type="similarity">
    <text evidence="1">Belongs to the peptidase M32 family.</text>
</comment>
<keyword evidence="1" id="KW-0482">Metalloprotease</keyword>
<dbReference type="PANTHER" id="PTHR34217">
    <property type="entry name" value="METAL-DEPENDENT CARBOXYPEPTIDASE"/>
    <property type="match status" value="1"/>
</dbReference>
<dbReference type="AlphaFoldDB" id="A0A6L6J1T9"/>
<evidence type="ECO:0000313" key="5">
    <source>
        <dbReference type="Proteomes" id="UP000478740"/>
    </source>
</evidence>
<dbReference type="PANTHER" id="PTHR34217:SF1">
    <property type="entry name" value="CARBOXYPEPTIDASE 1"/>
    <property type="match status" value="1"/>
</dbReference>
<proteinExistence type="inferred from homology"/>
<name>A0A6L6J1T9_9RHOB</name>
<feature type="active site" description="Proton donor/acceptor" evidence="3">
    <location>
        <position position="256"/>
    </location>
</feature>
<dbReference type="EC" id="3.4.17.19" evidence="1"/>
<keyword evidence="5" id="KW-1185">Reference proteome</keyword>
<keyword evidence="1 4" id="KW-0121">Carboxypeptidase</keyword>
<dbReference type="PRINTS" id="PR00998">
    <property type="entry name" value="CRBOXYPTASET"/>
</dbReference>
<dbReference type="Pfam" id="PF02074">
    <property type="entry name" value="Peptidase_M32"/>
    <property type="match status" value="1"/>
</dbReference>
<dbReference type="PIRSF" id="PIRSF006615">
    <property type="entry name" value="Zn_crbxpep_Taq"/>
    <property type="match status" value="1"/>
</dbReference>
<reference evidence="4 5" key="1">
    <citation type="submission" date="2019-11" db="EMBL/GenBank/DDBJ databases">
        <authorList>
            <person name="Dong K."/>
        </authorList>
    </citation>
    <scope>NUCLEOTIDE SEQUENCE [LARGE SCALE GENOMIC DNA]</scope>
    <source>
        <strain evidence="4 5">DK608</strain>
    </source>
</reference>
<evidence type="ECO:0000313" key="4">
    <source>
        <dbReference type="EMBL" id="MTH64734.1"/>
    </source>
</evidence>
<dbReference type="GO" id="GO:0004181">
    <property type="term" value="F:metallocarboxypeptidase activity"/>
    <property type="evidence" value="ECO:0007669"/>
    <property type="project" value="UniProtKB-UniRule"/>
</dbReference>
<organism evidence="4 5">
    <name type="scientific">Paracoccus shanxieyensis</name>
    <dbReference type="NCBI Taxonomy" id="2675752"/>
    <lineage>
        <taxon>Bacteria</taxon>
        <taxon>Pseudomonadati</taxon>
        <taxon>Pseudomonadota</taxon>
        <taxon>Alphaproteobacteria</taxon>
        <taxon>Rhodobacterales</taxon>
        <taxon>Paracoccaceae</taxon>
        <taxon>Paracoccus</taxon>
    </lineage>
</organism>
<keyword evidence="1 2" id="KW-0479">Metal-binding</keyword>
<dbReference type="InterPro" id="IPR001333">
    <property type="entry name" value="Peptidase_M32_Taq"/>
</dbReference>
<sequence>MSAFDDLLAFQRQTEALSSVAERLGWDQETVMPRGAVEQRSEEMAAMEAVLHERRTDPRIGEWLDQAQPEDAEDQRILDLIARDHRRASRIPARLAMELARQTSLSQGVWAEARAKDAPDDFLPVLNDIVMLKREEAAALADGGDLYDALLDDYEHGTTQAEIATLFDAMRPRLVALREDVLGAEYQPQALSGDFPQETQLRLARACATAYGYDWTRGRMDIAVHPFSSGRWQDSRITTRVVETDPFNCIYSTIHEVGHSSYELGIDSDYAFTPLGRGVSMGAHESQSRIYENQIGRGRAFSGWLYQRMADAFDGLSVPDADALYATVNRVTPGFIRTETDEVQYNLHVMLRFDLERDLIAGRLDTNDLVEAWNARFLKDFDVAVDRPANGVLQDVHWAVGLFGYFPTYALGNVYAGCLNAAMRDAVPDLDRFLAAGDAGPAVEWLRENMQRHGGLYPPRELIERATGAEISELPLLDYLEQKFGGIYRL</sequence>
<accession>A0A6L6J1T9</accession>
<dbReference type="RefSeq" id="WP_155044626.1">
    <property type="nucleotide sequence ID" value="NZ_WMIH01000009.1"/>
</dbReference>
<dbReference type="PROSITE" id="PS52034">
    <property type="entry name" value="PEPTIDASE_M32"/>
    <property type="match status" value="1"/>
</dbReference>
<comment type="caution">
    <text evidence="4">The sequence shown here is derived from an EMBL/GenBank/DDBJ whole genome shotgun (WGS) entry which is preliminary data.</text>
</comment>
<keyword evidence="1" id="KW-0645">Protease</keyword>
<comment type="cofactor">
    <cofactor evidence="2">
        <name>Zn(2+)</name>
        <dbReference type="ChEBI" id="CHEBI:29105"/>
    </cofactor>
    <text evidence="2">Binds 1 zinc ion per subunit.</text>
</comment>
<comment type="catalytic activity">
    <reaction evidence="1">
        <text>Release of a C-terminal amino acid with broad specificity, except for -Pro.</text>
        <dbReference type="EC" id="3.4.17.19"/>
    </reaction>
</comment>
<keyword evidence="1" id="KW-0378">Hydrolase</keyword>
<dbReference type="EMBL" id="WMII01000009">
    <property type="protein sequence ID" value="MTH64734.1"/>
    <property type="molecule type" value="Genomic_DNA"/>
</dbReference>
<evidence type="ECO:0000256" key="3">
    <source>
        <dbReference type="PIRSR" id="PIRSR006615-2"/>
    </source>
</evidence>
<feature type="binding site" evidence="2">
    <location>
        <position position="259"/>
    </location>
    <ligand>
        <name>Zn(2+)</name>
        <dbReference type="ChEBI" id="CHEBI:29105"/>
        <note>catalytic</note>
    </ligand>
</feature>
<dbReference type="SUPFAM" id="SSF55486">
    <property type="entry name" value="Metalloproteases ('zincins'), catalytic domain"/>
    <property type="match status" value="1"/>
</dbReference>
<dbReference type="Gene3D" id="1.10.1370.30">
    <property type="match status" value="1"/>
</dbReference>